<dbReference type="STRING" id="68775.A0A5C3MGE9"/>
<keyword evidence="1" id="KW-0812">Transmembrane</keyword>
<dbReference type="OrthoDB" id="2564485at2759"/>
<keyword evidence="3" id="KW-1185">Reference proteome</keyword>
<reference evidence="2 3" key="1">
    <citation type="journal article" date="2019" name="Nat. Ecol. Evol.">
        <title>Megaphylogeny resolves global patterns of mushroom evolution.</title>
        <authorList>
            <person name="Varga T."/>
            <person name="Krizsan K."/>
            <person name="Foldi C."/>
            <person name="Dima B."/>
            <person name="Sanchez-Garcia M."/>
            <person name="Sanchez-Ramirez S."/>
            <person name="Szollosi G.J."/>
            <person name="Szarkandi J.G."/>
            <person name="Papp V."/>
            <person name="Albert L."/>
            <person name="Andreopoulos W."/>
            <person name="Angelini C."/>
            <person name="Antonin V."/>
            <person name="Barry K.W."/>
            <person name="Bougher N.L."/>
            <person name="Buchanan P."/>
            <person name="Buyck B."/>
            <person name="Bense V."/>
            <person name="Catcheside P."/>
            <person name="Chovatia M."/>
            <person name="Cooper J."/>
            <person name="Damon W."/>
            <person name="Desjardin D."/>
            <person name="Finy P."/>
            <person name="Geml J."/>
            <person name="Haridas S."/>
            <person name="Hughes K."/>
            <person name="Justo A."/>
            <person name="Karasinski D."/>
            <person name="Kautmanova I."/>
            <person name="Kiss B."/>
            <person name="Kocsube S."/>
            <person name="Kotiranta H."/>
            <person name="LaButti K.M."/>
            <person name="Lechner B.E."/>
            <person name="Liimatainen K."/>
            <person name="Lipzen A."/>
            <person name="Lukacs Z."/>
            <person name="Mihaltcheva S."/>
            <person name="Morgado L.N."/>
            <person name="Niskanen T."/>
            <person name="Noordeloos M.E."/>
            <person name="Ohm R.A."/>
            <person name="Ortiz-Santana B."/>
            <person name="Ovrebo C."/>
            <person name="Racz N."/>
            <person name="Riley R."/>
            <person name="Savchenko A."/>
            <person name="Shiryaev A."/>
            <person name="Soop K."/>
            <person name="Spirin V."/>
            <person name="Szebenyi C."/>
            <person name="Tomsovsky M."/>
            <person name="Tulloss R.E."/>
            <person name="Uehling J."/>
            <person name="Grigoriev I.V."/>
            <person name="Vagvolgyi C."/>
            <person name="Papp T."/>
            <person name="Martin F.M."/>
            <person name="Miettinen O."/>
            <person name="Hibbett D.S."/>
            <person name="Nagy L.G."/>
        </authorList>
    </citation>
    <scope>NUCLEOTIDE SEQUENCE [LARGE SCALE GENOMIC DNA]</scope>
    <source>
        <strain evidence="2 3">CBS 166.37</strain>
    </source>
</reference>
<evidence type="ECO:0008006" key="4">
    <source>
        <dbReference type="Google" id="ProtNLM"/>
    </source>
</evidence>
<gene>
    <name evidence="2" type="ORF">BDQ12DRAFT_680551</name>
</gene>
<keyword evidence="1" id="KW-1133">Transmembrane helix</keyword>
<dbReference type="Proteomes" id="UP000308652">
    <property type="component" value="Unassembled WGS sequence"/>
</dbReference>
<sequence length="452" mass="49471">MEYTLTRSFRWPFFTPISYAGAGVAIVFLAVINVALTGYETITVFQSDFDATQSHWYDKFMPQRASKAGTLCDTHVFNTGDTFTTNYTMFEWTIESISKPNAGSSGVSYRGTTLTGCDVSSAYINGDLRSWTVDFTTVITCKDVDEFEVNAKTSFSVTSLPGKHSPLLGVIRTRPGSGQGDPRAVIADVLLQKGAEDIGKRVFSALVSSNYTTPVAVSLQVDFLPCPASLGADASCATSKPAYNISYTSAIFQDIRLLQNSLYEPISDDNPQIFNNDTLAPISNLIQLVYAATRLDLGNPSRNNFILNPNITDQTLNSSFPNTVNNPAGGPLNTSVSSMYEIWDQREQRLNEFLPIGLEGPANIQVVYLCRFQRRKSAGSLFISVLVATLSMFSSGWAIYMMVATYFAKRKDASANRCDSHSFDGPHAEVSGYHSPDYHLVKAGDPKESLKG</sequence>
<feature type="transmembrane region" description="Helical" evidence="1">
    <location>
        <begin position="17"/>
        <end position="36"/>
    </location>
</feature>
<evidence type="ECO:0000313" key="3">
    <source>
        <dbReference type="Proteomes" id="UP000308652"/>
    </source>
</evidence>
<accession>A0A5C3MGE9</accession>
<dbReference type="AlphaFoldDB" id="A0A5C3MGE9"/>
<evidence type="ECO:0000256" key="1">
    <source>
        <dbReference type="SAM" id="Phobius"/>
    </source>
</evidence>
<dbReference type="EMBL" id="ML213597">
    <property type="protein sequence ID" value="TFK40231.1"/>
    <property type="molecule type" value="Genomic_DNA"/>
</dbReference>
<organism evidence="2 3">
    <name type="scientific">Crucibulum laeve</name>
    <dbReference type="NCBI Taxonomy" id="68775"/>
    <lineage>
        <taxon>Eukaryota</taxon>
        <taxon>Fungi</taxon>
        <taxon>Dikarya</taxon>
        <taxon>Basidiomycota</taxon>
        <taxon>Agaricomycotina</taxon>
        <taxon>Agaricomycetes</taxon>
        <taxon>Agaricomycetidae</taxon>
        <taxon>Agaricales</taxon>
        <taxon>Agaricineae</taxon>
        <taxon>Nidulariaceae</taxon>
        <taxon>Crucibulum</taxon>
    </lineage>
</organism>
<protein>
    <recommendedName>
        <fullName evidence="4">Transmembrane protein</fullName>
    </recommendedName>
</protein>
<feature type="transmembrane region" description="Helical" evidence="1">
    <location>
        <begin position="381"/>
        <end position="408"/>
    </location>
</feature>
<keyword evidence="1" id="KW-0472">Membrane</keyword>
<proteinExistence type="predicted"/>
<name>A0A5C3MGE9_9AGAR</name>
<evidence type="ECO:0000313" key="2">
    <source>
        <dbReference type="EMBL" id="TFK40231.1"/>
    </source>
</evidence>